<reference evidence="2" key="2">
    <citation type="submission" date="2015-01" db="EMBL/GenBank/DDBJ databases">
        <title>Evolutionary Origins and Diversification of the Mycorrhizal Mutualists.</title>
        <authorList>
            <consortium name="DOE Joint Genome Institute"/>
            <consortium name="Mycorrhizal Genomics Consortium"/>
            <person name="Kohler A."/>
            <person name="Kuo A."/>
            <person name="Nagy L.G."/>
            <person name="Floudas D."/>
            <person name="Copeland A."/>
            <person name="Barry K.W."/>
            <person name="Cichocki N."/>
            <person name="Veneault-Fourrey C."/>
            <person name="LaButti K."/>
            <person name="Lindquist E.A."/>
            <person name="Lipzen A."/>
            <person name="Lundell T."/>
            <person name="Morin E."/>
            <person name="Murat C."/>
            <person name="Riley R."/>
            <person name="Ohm R."/>
            <person name="Sun H."/>
            <person name="Tunlid A."/>
            <person name="Henrissat B."/>
            <person name="Grigoriev I.V."/>
            <person name="Hibbett D.S."/>
            <person name="Martin F."/>
        </authorList>
    </citation>
    <scope>NUCLEOTIDE SEQUENCE [LARGE SCALE GENOMIC DNA]</scope>
    <source>
        <strain evidence="2">Marx 270</strain>
    </source>
</reference>
<protein>
    <submittedName>
        <fullName evidence="1">Uncharacterized protein</fullName>
    </submittedName>
</protein>
<keyword evidence="2" id="KW-1185">Reference proteome</keyword>
<accession>A0A0C3KZK5</accession>
<dbReference type="OrthoDB" id="10414306at2759"/>
<dbReference type="Proteomes" id="UP000054217">
    <property type="component" value="Unassembled WGS sequence"/>
</dbReference>
<reference evidence="1 2" key="1">
    <citation type="submission" date="2014-04" db="EMBL/GenBank/DDBJ databases">
        <authorList>
            <consortium name="DOE Joint Genome Institute"/>
            <person name="Kuo A."/>
            <person name="Kohler A."/>
            <person name="Costa M.D."/>
            <person name="Nagy L.G."/>
            <person name="Floudas D."/>
            <person name="Copeland A."/>
            <person name="Barry K.W."/>
            <person name="Cichocki N."/>
            <person name="Veneault-Fourrey C."/>
            <person name="LaButti K."/>
            <person name="Lindquist E.A."/>
            <person name="Lipzen A."/>
            <person name="Lundell T."/>
            <person name="Morin E."/>
            <person name="Murat C."/>
            <person name="Sun H."/>
            <person name="Tunlid A."/>
            <person name="Henrissat B."/>
            <person name="Grigoriev I.V."/>
            <person name="Hibbett D.S."/>
            <person name="Martin F."/>
            <person name="Nordberg H.P."/>
            <person name="Cantor M.N."/>
            <person name="Hua S.X."/>
        </authorList>
    </citation>
    <scope>NUCLEOTIDE SEQUENCE [LARGE SCALE GENOMIC DNA]</scope>
    <source>
        <strain evidence="1 2">Marx 270</strain>
    </source>
</reference>
<dbReference type="HOGENOM" id="CLU_2251180_0_0_1"/>
<evidence type="ECO:0000313" key="1">
    <source>
        <dbReference type="EMBL" id="KIO14872.1"/>
    </source>
</evidence>
<dbReference type="InParanoid" id="A0A0C3KZK5"/>
<proteinExistence type="predicted"/>
<sequence length="123" mass="13782">MYNCINNLCQLLPLEIPEQIVELPNDVPELPRHEVPEMLLNPLKQPPHYLLHAILDQDGEADLDPVLPYTEQEEPIALPSPVQMPTPKPEMVQEVPDALTTAEAVAAEIELTDINAAEFKLLF</sequence>
<organism evidence="1 2">
    <name type="scientific">Pisolithus tinctorius Marx 270</name>
    <dbReference type="NCBI Taxonomy" id="870435"/>
    <lineage>
        <taxon>Eukaryota</taxon>
        <taxon>Fungi</taxon>
        <taxon>Dikarya</taxon>
        <taxon>Basidiomycota</taxon>
        <taxon>Agaricomycotina</taxon>
        <taxon>Agaricomycetes</taxon>
        <taxon>Agaricomycetidae</taxon>
        <taxon>Boletales</taxon>
        <taxon>Sclerodermatineae</taxon>
        <taxon>Pisolithaceae</taxon>
        <taxon>Pisolithus</taxon>
    </lineage>
</organism>
<evidence type="ECO:0000313" key="2">
    <source>
        <dbReference type="Proteomes" id="UP000054217"/>
    </source>
</evidence>
<dbReference type="EMBL" id="KN831944">
    <property type="protein sequence ID" value="KIO14872.1"/>
    <property type="molecule type" value="Genomic_DNA"/>
</dbReference>
<name>A0A0C3KZK5_PISTI</name>
<dbReference type="AlphaFoldDB" id="A0A0C3KZK5"/>
<gene>
    <name evidence="1" type="ORF">M404DRAFT_17722</name>
</gene>